<keyword evidence="2" id="KW-1185">Reference proteome</keyword>
<protein>
    <submittedName>
        <fullName evidence="1">Uncharacterized protein</fullName>
    </submittedName>
</protein>
<dbReference type="EMBL" id="CABPRZ010000032">
    <property type="protein sequence ID" value="VVE56661.1"/>
    <property type="molecule type" value="Genomic_DNA"/>
</dbReference>
<evidence type="ECO:0000313" key="1">
    <source>
        <dbReference type="EMBL" id="VVE56661.1"/>
    </source>
</evidence>
<dbReference type="Proteomes" id="UP000414233">
    <property type="component" value="Unassembled WGS sequence"/>
</dbReference>
<organism evidence="1 2">
    <name type="scientific">Pandoraea terrae</name>
    <dbReference type="NCBI Taxonomy" id="1537710"/>
    <lineage>
        <taxon>Bacteria</taxon>
        <taxon>Pseudomonadati</taxon>
        <taxon>Pseudomonadota</taxon>
        <taxon>Betaproteobacteria</taxon>
        <taxon>Burkholderiales</taxon>
        <taxon>Burkholderiaceae</taxon>
        <taxon>Pandoraea</taxon>
    </lineage>
</organism>
<evidence type="ECO:0000313" key="2">
    <source>
        <dbReference type="Proteomes" id="UP000414233"/>
    </source>
</evidence>
<proteinExistence type="predicted"/>
<dbReference type="AlphaFoldDB" id="A0A5E4Z5Y6"/>
<reference evidence="1 2" key="1">
    <citation type="submission" date="2019-08" db="EMBL/GenBank/DDBJ databases">
        <authorList>
            <person name="Peeters C."/>
        </authorList>
    </citation>
    <scope>NUCLEOTIDE SEQUENCE [LARGE SCALE GENOMIC DNA]</scope>
    <source>
        <strain evidence="1 2">LMG 30175</strain>
    </source>
</reference>
<accession>A0A5E4Z5Y6</accession>
<dbReference type="RefSeq" id="WP_338044474.1">
    <property type="nucleotide sequence ID" value="NZ_CABPRZ010000032.1"/>
</dbReference>
<name>A0A5E4Z5Y6_9BURK</name>
<sequence length="71" mass="7625">MALYGKFVVNNETLAPLVINGVGTYLAFSGDGAYRNRGDAQQSRIAGRYPQENTGLSTVRRAATFQKPTSG</sequence>
<gene>
    <name evidence="1" type="ORF">PTE30175_05015</name>
</gene>